<dbReference type="InterPro" id="IPR036097">
    <property type="entry name" value="HisK_dim/P_sf"/>
</dbReference>
<dbReference type="CDD" id="cd00082">
    <property type="entry name" value="HisKA"/>
    <property type="match status" value="1"/>
</dbReference>
<evidence type="ECO:0000259" key="8">
    <source>
        <dbReference type="PROSITE" id="PS50109"/>
    </source>
</evidence>
<protein>
    <recommendedName>
        <fullName evidence="3">histidine kinase</fullName>
        <ecNumber evidence="3">2.7.13.3</ecNumber>
    </recommendedName>
</protein>
<dbReference type="PANTHER" id="PTHR43711">
    <property type="entry name" value="TWO-COMPONENT HISTIDINE KINASE"/>
    <property type="match status" value="1"/>
</dbReference>
<reference evidence="9" key="2">
    <citation type="submission" date="2023-12" db="EMBL/GenBank/DDBJ databases">
        <authorList>
            <person name="Sun Q."/>
            <person name="Inoue M."/>
        </authorList>
    </citation>
    <scope>NUCLEOTIDE SEQUENCE</scope>
    <source>
        <strain evidence="9">JCM 17590</strain>
    </source>
</reference>
<evidence type="ECO:0000256" key="1">
    <source>
        <dbReference type="ARBA" id="ARBA00000085"/>
    </source>
</evidence>
<keyword evidence="6" id="KW-0418">Kinase</keyword>
<evidence type="ECO:0000256" key="5">
    <source>
        <dbReference type="ARBA" id="ARBA00022679"/>
    </source>
</evidence>
<evidence type="ECO:0000313" key="10">
    <source>
        <dbReference type="Proteomes" id="UP001415169"/>
    </source>
</evidence>
<dbReference type="InterPro" id="IPR029016">
    <property type="entry name" value="GAF-like_dom_sf"/>
</dbReference>
<dbReference type="InterPro" id="IPR003594">
    <property type="entry name" value="HATPase_dom"/>
</dbReference>
<dbReference type="InterPro" id="IPR005467">
    <property type="entry name" value="His_kinase_dom"/>
</dbReference>
<dbReference type="InterPro" id="IPR004358">
    <property type="entry name" value="Sig_transdc_His_kin-like_C"/>
</dbReference>
<dbReference type="Proteomes" id="UP001415169">
    <property type="component" value="Unassembled WGS sequence"/>
</dbReference>
<dbReference type="PROSITE" id="PS50109">
    <property type="entry name" value="HIS_KIN"/>
    <property type="match status" value="1"/>
</dbReference>
<dbReference type="SUPFAM" id="SSF47384">
    <property type="entry name" value="Homodimeric domain of signal transducing histidine kinase"/>
    <property type="match status" value="1"/>
</dbReference>
<dbReference type="SMART" id="SM00388">
    <property type="entry name" value="HisKA"/>
    <property type="match status" value="1"/>
</dbReference>
<name>A0ABP7ZK33_9MICO</name>
<dbReference type="RefSeq" id="WP_344791426.1">
    <property type="nucleotide sequence ID" value="NZ_BAABBV010000001.1"/>
</dbReference>
<dbReference type="InterPro" id="IPR050736">
    <property type="entry name" value="Sensor_HK_Regulatory"/>
</dbReference>
<dbReference type="InterPro" id="IPR003661">
    <property type="entry name" value="HisK_dim/P_dom"/>
</dbReference>
<evidence type="ECO:0000256" key="2">
    <source>
        <dbReference type="ARBA" id="ARBA00004236"/>
    </source>
</evidence>
<reference evidence="9" key="1">
    <citation type="journal article" date="2014" name="Int. J. Syst. Evol. Microbiol.">
        <title>Complete genome of a new Firmicutes species belonging to the dominant human colonic microbiota ('Ruminococcus bicirculans') reveals two chromosomes and a selective capacity to utilize plant glucans.</title>
        <authorList>
            <consortium name="NISC Comparative Sequencing Program"/>
            <person name="Wegmann U."/>
            <person name="Louis P."/>
            <person name="Goesmann A."/>
            <person name="Henrissat B."/>
            <person name="Duncan S.H."/>
            <person name="Flint H.J."/>
        </authorList>
    </citation>
    <scope>NUCLEOTIDE SEQUENCE</scope>
    <source>
        <strain evidence="9">JCM 17590</strain>
    </source>
</reference>
<comment type="caution">
    <text evidence="9">The sequence shown here is derived from an EMBL/GenBank/DDBJ whole genome shotgun (WGS) entry which is preliminary data.</text>
</comment>
<dbReference type="CDD" id="cd00075">
    <property type="entry name" value="HATPase"/>
    <property type="match status" value="1"/>
</dbReference>
<evidence type="ECO:0000256" key="6">
    <source>
        <dbReference type="ARBA" id="ARBA00022777"/>
    </source>
</evidence>
<dbReference type="PRINTS" id="PR00344">
    <property type="entry name" value="BCTRLSENSOR"/>
</dbReference>
<comment type="catalytic activity">
    <reaction evidence="1">
        <text>ATP + protein L-histidine = ADP + protein N-phospho-L-histidine.</text>
        <dbReference type="EC" id="2.7.13.3"/>
    </reaction>
</comment>
<keyword evidence="5" id="KW-0808">Transferase</keyword>
<dbReference type="EC" id="2.7.13.3" evidence="3"/>
<gene>
    <name evidence="9" type="ORF">GCM10022286_18010</name>
</gene>
<keyword evidence="7" id="KW-0902">Two-component regulatory system</keyword>
<evidence type="ECO:0000256" key="4">
    <source>
        <dbReference type="ARBA" id="ARBA00022553"/>
    </source>
</evidence>
<proteinExistence type="predicted"/>
<evidence type="ECO:0000313" key="9">
    <source>
        <dbReference type="EMBL" id="GAA4161031.1"/>
    </source>
</evidence>
<feature type="domain" description="Histidine kinase" evidence="8">
    <location>
        <begin position="436"/>
        <end position="651"/>
    </location>
</feature>
<dbReference type="PANTHER" id="PTHR43711:SF1">
    <property type="entry name" value="HISTIDINE KINASE 1"/>
    <property type="match status" value="1"/>
</dbReference>
<dbReference type="Pfam" id="PF02518">
    <property type="entry name" value="HATPase_c"/>
    <property type="match status" value="1"/>
</dbReference>
<dbReference type="EMBL" id="BAABBV010000001">
    <property type="protein sequence ID" value="GAA4161031.1"/>
    <property type="molecule type" value="Genomic_DNA"/>
</dbReference>
<dbReference type="InterPro" id="IPR036890">
    <property type="entry name" value="HATPase_C_sf"/>
</dbReference>
<dbReference type="SUPFAM" id="SSF55874">
    <property type="entry name" value="ATPase domain of HSP90 chaperone/DNA topoisomerase II/histidine kinase"/>
    <property type="match status" value="1"/>
</dbReference>
<dbReference type="Gene3D" id="3.30.450.40">
    <property type="match status" value="1"/>
</dbReference>
<organism evidence="9 10">
    <name type="scientific">Gryllotalpicola daejeonensis</name>
    <dbReference type="NCBI Taxonomy" id="993087"/>
    <lineage>
        <taxon>Bacteria</taxon>
        <taxon>Bacillati</taxon>
        <taxon>Actinomycetota</taxon>
        <taxon>Actinomycetes</taxon>
        <taxon>Micrococcales</taxon>
        <taxon>Microbacteriaceae</taxon>
        <taxon>Gryllotalpicola</taxon>
    </lineage>
</organism>
<sequence length="663" mass="71896">MPRSAVPIAVLALDATCAAEARATLDAAGVAPSVATVTEGPAARERGPVLFVASSIGDLPLDALASSPDRDYLLVDDVADELVVRVELLRKRSARRRSRREAAEKLRDSAMQLTWAIHMAETLDALAQTATGGVRELMGAHDALLVIPSGPDGAKDPIPNVSWSARDGRMPHLGELIAPLMPSCSTRDPNERWTAAPRLDDERVATVDPAQAPELQRHLFAGAEAGQFTVVPVDCDDGVTGALVVADPPTAHRTAFERSLLAYIGIQIGRAASELWLRDRERYAREQLNQTSSELQRLLDEMDELGVVIRSIADAVNVGVLFYDTENHPKLHNRTVETFLALAGFDPVTGLSSHVYASDRRTRVKQDKNIISETIEGDQRGLIYWIGDPEGEQRAIITEAHTIARPGGERLGSAVVTYDVTDLANAIEIREEYLATVSHELRTPLTSIVGYLDLIADSHDVEALGFGKEFRTIQRSAEQMLTLIRDLLSTSTHDLALRIEPTDVSTLLTQSVSAFRPALAESHQKLELHAPQGTVLAHVDAGRVKQVVDNLISNALKYSPESGVITVTLDRDQTSVIIAVADNGRGISKSDQVRLFDRFFRTREVREAAIQGVGIGLTIVKAIVDAHGGTISVQSEPGHGSTFTVRLPLRSEATPLSNLPMQP</sequence>
<keyword evidence="4" id="KW-0597">Phosphoprotein</keyword>
<keyword evidence="10" id="KW-1185">Reference proteome</keyword>
<comment type="subcellular location">
    <subcellularLocation>
        <location evidence="2">Cell membrane</location>
    </subcellularLocation>
</comment>
<evidence type="ECO:0000256" key="7">
    <source>
        <dbReference type="ARBA" id="ARBA00023012"/>
    </source>
</evidence>
<dbReference type="SMART" id="SM00387">
    <property type="entry name" value="HATPase_c"/>
    <property type="match status" value="1"/>
</dbReference>
<dbReference type="SUPFAM" id="SSF55781">
    <property type="entry name" value="GAF domain-like"/>
    <property type="match status" value="1"/>
</dbReference>
<dbReference type="Gene3D" id="1.10.287.130">
    <property type="match status" value="1"/>
</dbReference>
<dbReference type="Gene3D" id="3.30.565.10">
    <property type="entry name" value="Histidine kinase-like ATPase, C-terminal domain"/>
    <property type="match status" value="1"/>
</dbReference>
<evidence type="ECO:0000256" key="3">
    <source>
        <dbReference type="ARBA" id="ARBA00012438"/>
    </source>
</evidence>
<accession>A0ABP7ZK33</accession>
<dbReference type="Pfam" id="PF00512">
    <property type="entry name" value="HisKA"/>
    <property type="match status" value="1"/>
</dbReference>